<gene>
    <name evidence="3" type="ORF">Pme01_45290</name>
</gene>
<feature type="transmembrane region" description="Helical" evidence="2">
    <location>
        <begin position="412"/>
        <end position="432"/>
    </location>
</feature>
<feature type="transmembrane region" description="Helical" evidence="2">
    <location>
        <begin position="134"/>
        <end position="156"/>
    </location>
</feature>
<feature type="region of interest" description="Disordered" evidence="1">
    <location>
        <begin position="1"/>
        <end position="73"/>
    </location>
</feature>
<keyword evidence="2" id="KW-1133">Transmembrane helix</keyword>
<keyword evidence="4" id="KW-1185">Reference proteome</keyword>
<feature type="transmembrane region" description="Helical" evidence="2">
    <location>
        <begin position="176"/>
        <end position="195"/>
    </location>
</feature>
<dbReference type="Proteomes" id="UP000599074">
    <property type="component" value="Unassembled WGS sequence"/>
</dbReference>
<evidence type="ECO:0000313" key="4">
    <source>
        <dbReference type="Proteomes" id="UP000599074"/>
    </source>
</evidence>
<evidence type="ECO:0008006" key="5">
    <source>
        <dbReference type="Google" id="ProtNLM"/>
    </source>
</evidence>
<feature type="transmembrane region" description="Helical" evidence="2">
    <location>
        <begin position="378"/>
        <end position="400"/>
    </location>
</feature>
<evidence type="ECO:0000256" key="1">
    <source>
        <dbReference type="SAM" id="MobiDB-lite"/>
    </source>
</evidence>
<feature type="compositionally biased region" description="Basic and acidic residues" evidence="1">
    <location>
        <begin position="1"/>
        <end position="13"/>
    </location>
</feature>
<organism evidence="3 4">
    <name type="scientific">Planosporangium mesophilum</name>
    <dbReference type="NCBI Taxonomy" id="689768"/>
    <lineage>
        <taxon>Bacteria</taxon>
        <taxon>Bacillati</taxon>
        <taxon>Actinomycetota</taxon>
        <taxon>Actinomycetes</taxon>
        <taxon>Micromonosporales</taxon>
        <taxon>Micromonosporaceae</taxon>
        <taxon>Planosporangium</taxon>
    </lineage>
</organism>
<feature type="transmembrane region" description="Helical" evidence="2">
    <location>
        <begin position="299"/>
        <end position="324"/>
    </location>
</feature>
<feature type="transmembrane region" description="Helical" evidence="2">
    <location>
        <begin position="344"/>
        <end position="366"/>
    </location>
</feature>
<feature type="compositionally biased region" description="Pro residues" evidence="1">
    <location>
        <begin position="38"/>
        <end position="62"/>
    </location>
</feature>
<comment type="caution">
    <text evidence="3">The sequence shown here is derived from an EMBL/GenBank/DDBJ whole genome shotgun (WGS) entry which is preliminary data.</text>
</comment>
<name>A0A8J3TFP2_9ACTN</name>
<dbReference type="EMBL" id="BOON01000043">
    <property type="protein sequence ID" value="GII24932.1"/>
    <property type="molecule type" value="Genomic_DNA"/>
</dbReference>
<accession>A0A8J3TFP2</accession>
<dbReference type="AlphaFoldDB" id="A0A8J3TFP2"/>
<evidence type="ECO:0000256" key="2">
    <source>
        <dbReference type="SAM" id="Phobius"/>
    </source>
</evidence>
<feature type="transmembrane region" description="Helical" evidence="2">
    <location>
        <begin position="216"/>
        <end position="237"/>
    </location>
</feature>
<keyword evidence="2" id="KW-0812">Transmembrane</keyword>
<proteinExistence type="predicted"/>
<dbReference type="Pfam" id="PF13687">
    <property type="entry name" value="DUF4153"/>
    <property type="match status" value="1"/>
</dbReference>
<reference evidence="3" key="1">
    <citation type="submission" date="2021-01" db="EMBL/GenBank/DDBJ databases">
        <title>Whole genome shotgun sequence of Planosporangium mesophilum NBRC 109066.</title>
        <authorList>
            <person name="Komaki H."/>
            <person name="Tamura T."/>
        </authorList>
    </citation>
    <scope>NUCLEOTIDE SEQUENCE</scope>
    <source>
        <strain evidence="3">NBRC 109066</strain>
    </source>
</reference>
<sequence>MEDRPNQVEHGAEEPTGVAPDQDPGAPPTPAPAAVAPPLAPAPPHPAAPALPALPVPPPPRRPSSFPARLWEPAQRPPGGRVLGAVLVAALVAAGTITLDRPGLGWLLTGTAVIAIVAAASVEFQVRPDVGRCLWAAAGIALLAAGTVRAAGWLFLLCLPVAALCAVQALAGAASVRAMVAGVVAAPVAVIRALPWAGRGARELSPRGRPDSVGRVLASVAVSAVLLVVFGALFASADDAFARVLARIVPDFDLGGAPRGLFLFVVVGLAGTGIAYLVAAPPRLAEPAEPSRPLRLVEWALPLTLLDALFALFVLVQVTVLFGGRDHVLRPGGPNFAQYARGGFWQLLLVTMLTLAVIGVVAWAAPRSRRRDRTAIRVLVGTLAALTLVIVASAITRMALYEQVYGYTRLRLLVSAVELWLGLLFVLVLVAGVRLRTRWLPRAVLASAVVGLLAFAAADPDRFIAGRNVDRYEHIGQVDLYYLSTLSPDAAPELARLPEGKRGCALQPISAQVREQRDAWYSYNAGRAAARAIPAPGPCTLP</sequence>
<feature type="transmembrane region" description="Helical" evidence="2">
    <location>
        <begin position="439"/>
        <end position="458"/>
    </location>
</feature>
<dbReference type="InterPro" id="IPR025291">
    <property type="entry name" value="DUF4153"/>
</dbReference>
<feature type="transmembrane region" description="Helical" evidence="2">
    <location>
        <begin position="257"/>
        <end position="278"/>
    </location>
</feature>
<evidence type="ECO:0000313" key="3">
    <source>
        <dbReference type="EMBL" id="GII24932.1"/>
    </source>
</evidence>
<feature type="transmembrane region" description="Helical" evidence="2">
    <location>
        <begin position="79"/>
        <end position="97"/>
    </location>
</feature>
<feature type="transmembrane region" description="Helical" evidence="2">
    <location>
        <begin position="103"/>
        <end position="122"/>
    </location>
</feature>
<keyword evidence="2" id="KW-0472">Membrane</keyword>
<protein>
    <recommendedName>
        <fullName evidence="5">DUF4173 domain-containing protein</fullName>
    </recommendedName>
</protein>